<dbReference type="Proteomes" id="UP000299102">
    <property type="component" value="Unassembled WGS sequence"/>
</dbReference>
<reference evidence="1 2" key="1">
    <citation type="journal article" date="2019" name="Commun. Biol.">
        <title>The bagworm genome reveals a unique fibroin gene that provides high tensile strength.</title>
        <authorList>
            <person name="Kono N."/>
            <person name="Nakamura H."/>
            <person name="Ohtoshi R."/>
            <person name="Tomita M."/>
            <person name="Numata K."/>
            <person name="Arakawa K."/>
        </authorList>
    </citation>
    <scope>NUCLEOTIDE SEQUENCE [LARGE SCALE GENOMIC DNA]</scope>
</reference>
<sequence length="209" mass="24079">MPIRKLHLVIDSFVQLQHYGANPAVRARRTATKKATNRLNGRRWTTVMRVPAADRRASRGDEWPKRERRVSWPLWWTNGYGRYTHRGEGADLGPPKPPCSPLFPNRPFTTLARLSWLLIWPREHYWAVTSTISIPSSSNYRPSCGSMFHGASGTSACRSAARTRLRLSSLKPEAFRSTCQRAARSRPRFSYAFSYCTSRRFNTFCTNKR</sequence>
<comment type="caution">
    <text evidence="1">The sequence shown here is derived from an EMBL/GenBank/DDBJ whole genome shotgun (WGS) entry which is preliminary data.</text>
</comment>
<keyword evidence="2" id="KW-1185">Reference proteome</keyword>
<evidence type="ECO:0000313" key="1">
    <source>
        <dbReference type="EMBL" id="GBP57839.1"/>
    </source>
</evidence>
<accession>A0A4C1X650</accession>
<gene>
    <name evidence="1" type="ORF">EVAR_41508_1</name>
</gene>
<dbReference type="AlphaFoldDB" id="A0A4C1X650"/>
<evidence type="ECO:0000313" key="2">
    <source>
        <dbReference type="Proteomes" id="UP000299102"/>
    </source>
</evidence>
<name>A0A4C1X650_EUMVA</name>
<dbReference type="EMBL" id="BGZK01000721">
    <property type="protein sequence ID" value="GBP57839.1"/>
    <property type="molecule type" value="Genomic_DNA"/>
</dbReference>
<organism evidence="1 2">
    <name type="scientific">Eumeta variegata</name>
    <name type="common">Bagworm moth</name>
    <name type="synonym">Eumeta japonica</name>
    <dbReference type="NCBI Taxonomy" id="151549"/>
    <lineage>
        <taxon>Eukaryota</taxon>
        <taxon>Metazoa</taxon>
        <taxon>Ecdysozoa</taxon>
        <taxon>Arthropoda</taxon>
        <taxon>Hexapoda</taxon>
        <taxon>Insecta</taxon>
        <taxon>Pterygota</taxon>
        <taxon>Neoptera</taxon>
        <taxon>Endopterygota</taxon>
        <taxon>Lepidoptera</taxon>
        <taxon>Glossata</taxon>
        <taxon>Ditrysia</taxon>
        <taxon>Tineoidea</taxon>
        <taxon>Psychidae</taxon>
        <taxon>Oiketicinae</taxon>
        <taxon>Eumeta</taxon>
    </lineage>
</organism>
<proteinExistence type="predicted"/>
<protein>
    <submittedName>
        <fullName evidence="1">Uncharacterized protein</fullName>
    </submittedName>
</protein>